<feature type="transmembrane region" description="Helical" evidence="2">
    <location>
        <begin position="66"/>
        <end position="87"/>
    </location>
</feature>
<feature type="transmembrane region" description="Helical" evidence="2">
    <location>
        <begin position="162"/>
        <end position="182"/>
    </location>
</feature>
<protein>
    <submittedName>
        <fullName evidence="4">CKLF-like MARVEL transmembrane domain-containing protein 2</fullName>
    </submittedName>
</protein>
<keyword evidence="2" id="KW-0812">Transmembrane</keyword>
<dbReference type="CTD" id="146225"/>
<accession>A0A8B7S8Y7</accession>
<dbReference type="GeneID" id="109388794"/>
<organism evidence="3 4">
    <name type="scientific">Hipposideros armiger</name>
    <name type="common">Great Himalayan leaf-nosed bat</name>
    <dbReference type="NCBI Taxonomy" id="186990"/>
    <lineage>
        <taxon>Eukaryota</taxon>
        <taxon>Metazoa</taxon>
        <taxon>Chordata</taxon>
        <taxon>Craniata</taxon>
        <taxon>Vertebrata</taxon>
        <taxon>Euteleostomi</taxon>
        <taxon>Mammalia</taxon>
        <taxon>Eutheria</taxon>
        <taxon>Laurasiatheria</taxon>
        <taxon>Chiroptera</taxon>
        <taxon>Yinpterochiroptera</taxon>
        <taxon>Rhinolophoidea</taxon>
        <taxon>Hipposideridae</taxon>
        <taxon>Hipposideros</taxon>
    </lineage>
</organism>
<keyword evidence="2" id="KW-0472">Membrane</keyword>
<keyword evidence="3" id="KW-1185">Reference proteome</keyword>
<dbReference type="Proteomes" id="UP000694851">
    <property type="component" value="Unplaced"/>
</dbReference>
<feature type="compositionally biased region" description="Basic and acidic residues" evidence="1">
    <location>
        <begin position="204"/>
        <end position="224"/>
    </location>
</feature>
<proteinExistence type="predicted"/>
<evidence type="ECO:0000256" key="2">
    <source>
        <dbReference type="SAM" id="Phobius"/>
    </source>
</evidence>
<gene>
    <name evidence="4" type="primary">CMTM2</name>
</gene>
<keyword evidence="2" id="KW-1133">Transmembrane helix</keyword>
<dbReference type="OrthoDB" id="9634153at2759"/>
<sequence>MAEKSKKDKARAKQTAPQTPEEHYIDESLKEQKPVKKKSEQPKDDVGTRKGCRRYRWELKDSNKEFWVMGHAEVKILSLGCLTAAMVMFTGTAVHPILTLIITMEISIFSFFFFVHTFAVQRYMPFILWPISELLNDLFSTIFLAGAVFFAVKSRKTMPMNYFIAVILISLAGFFALIDICLQRNHFRGKRIKKNVLVPPEKQQPAKDAEAAKPKEKPTTHPEL</sequence>
<feature type="region of interest" description="Disordered" evidence="1">
    <location>
        <begin position="198"/>
        <end position="224"/>
    </location>
</feature>
<feature type="region of interest" description="Disordered" evidence="1">
    <location>
        <begin position="1"/>
        <end position="48"/>
    </location>
</feature>
<feature type="compositionally biased region" description="Basic and acidic residues" evidence="1">
    <location>
        <begin position="20"/>
        <end position="48"/>
    </location>
</feature>
<name>A0A8B7S8Y7_HIPAR</name>
<evidence type="ECO:0000313" key="4">
    <source>
        <dbReference type="RefSeq" id="XP_019509359.1"/>
    </source>
</evidence>
<feature type="transmembrane region" description="Helical" evidence="2">
    <location>
        <begin position="93"/>
        <end position="115"/>
    </location>
</feature>
<reference evidence="4" key="1">
    <citation type="submission" date="2025-08" db="UniProtKB">
        <authorList>
            <consortium name="RefSeq"/>
        </authorList>
    </citation>
    <scope>IDENTIFICATION</scope>
    <source>
        <tissue evidence="4">Muscle</tissue>
    </source>
</reference>
<evidence type="ECO:0000256" key="1">
    <source>
        <dbReference type="SAM" id="MobiDB-lite"/>
    </source>
</evidence>
<feature type="transmembrane region" description="Helical" evidence="2">
    <location>
        <begin position="127"/>
        <end position="150"/>
    </location>
</feature>
<dbReference type="AlphaFoldDB" id="A0A8B7S8Y7"/>
<evidence type="ECO:0000313" key="3">
    <source>
        <dbReference type="Proteomes" id="UP000694851"/>
    </source>
</evidence>
<dbReference type="KEGG" id="hai:109388794"/>
<dbReference type="RefSeq" id="XP_019509359.1">
    <property type="nucleotide sequence ID" value="XM_019653814.1"/>
</dbReference>